<dbReference type="PANTHER" id="PTHR12378:SF80">
    <property type="entry name" value="IP06716P-RELATED"/>
    <property type="match status" value="1"/>
</dbReference>
<sequence length="267" mass="29362">MVSAQISSSSSEHDGINETQVVLNVYDLTPVNSYTYWFGFGIFHSGIEGGDNDLELVSKEITGLVHGKEYGFGAHDFPVSGVFEVEPRSCPGFIYRASILLGRINMPPSEFRTFIECTASEYHGDTYNLISKNCNHFTDDIAWRLTGKHIPGWVNRLARLGALCGCLLPESLQATTVKQLTEYHDCTEEDGSESLSTATPRESTEMDDNDQEKLLVTSSAGTGEVAFVREATKTSIPRFRGQIAGNDLPSVASVIARWNDEEFGTSK</sequence>
<organism evidence="6 7">
    <name type="scientific">Citrus x changshan-huyou</name>
    <dbReference type="NCBI Taxonomy" id="2935761"/>
    <lineage>
        <taxon>Eukaryota</taxon>
        <taxon>Viridiplantae</taxon>
        <taxon>Streptophyta</taxon>
        <taxon>Embryophyta</taxon>
        <taxon>Tracheophyta</taxon>
        <taxon>Spermatophyta</taxon>
        <taxon>Magnoliopsida</taxon>
        <taxon>eudicotyledons</taxon>
        <taxon>Gunneridae</taxon>
        <taxon>Pentapetalae</taxon>
        <taxon>rosids</taxon>
        <taxon>malvids</taxon>
        <taxon>Sapindales</taxon>
        <taxon>Rutaceae</taxon>
        <taxon>Aurantioideae</taxon>
        <taxon>Citrus</taxon>
    </lineage>
</organism>
<dbReference type="Gene3D" id="3.90.1720.30">
    <property type="entry name" value="PPPDE domains"/>
    <property type="match status" value="1"/>
</dbReference>
<dbReference type="GO" id="GO:0101005">
    <property type="term" value="F:deubiquitinase activity"/>
    <property type="evidence" value="ECO:0007669"/>
    <property type="project" value="TreeGrafter"/>
</dbReference>
<dbReference type="PROSITE" id="PS51858">
    <property type="entry name" value="PPPDE"/>
    <property type="match status" value="1"/>
</dbReference>
<proteinExistence type="inferred from homology"/>
<evidence type="ECO:0000259" key="5">
    <source>
        <dbReference type="PROSITE" id="PS51858"/>
    </source>
</evidence>
<evidence type="ECO:0000256" key="3">
    <source>
        <dbReference type="ARBA" id="ARBA00022801"/>
    </source>
</evidence>
<dbReference type="Proteomes" id="UP001428341">
    <property type="component" value="Unassembled WGS sequence"/>
</dbReference>
<evidence type="ECO:0000256" key="2">
    <source>
        <dbReference type="ARBA" id="ARBA00022670"/>
    </source>
</evidence>
<accession>A0AAP0QU39</accession>
<keyword evidence="7" id="KW-1185">Reference proteome</keyword>
<dbReference type="AlphaFoldDB" id="A0AAP0QU39"/>
<dbReference type="GO" id="GO:0016579">
    <property type="term" value="P:protein deubiquitination"/>
    <property type="evidence" value="ECO:0007669"/>
    <property type="project" value="TreeGrafter"/>
</dbReference>
<gene>
    <name evidence="6" type="ORF">WN944_000702</name>
</gene>
<comment type="caution">
    <text evidence="6">The sequence shown here is derived from an EMBL/GenBank/DDBJ whole genome shotgun (WGS) entry which is preliminary data.</text>
</comment>
<evidence type="ECO:0000256" key="1">
    <source>
        <dbReference type="ARBA" id="ARBA00008140"/>
    </source>
</evidence>
<comment type="similarity">
    <text evidence="1">Belongs to the DeSI family.</text>
</comment>
<dbReference type="PANTHER" id="PTHR12378">
    <property type="entry name" value="DESUMOYLATING ISOPEPTIDASE"/>
    <property type="match status" value="1"/>
</dbReference>
<feature type="domain" description="PPPDE" evidence="5">
    <location>
        <begin position="19"/>
        <end position="172"/>
    </location>
</feature>
<evidence type="ECO:0000313" key="7">
    <source>
        <dbReference type="Proteomes" id="UP001428341"/>
    </source>
</evidence>
<dbReference type="GO" id="GO:0006508">
    <property type="term" value="P:proteolysis"/>
    <property type="evidence" value="ECO:0007669"/>
    <property type="project" value="UniProtKB-KW"/>
</dbReference>
<dbReference type="InterPro" id="IPR008580">
    <property type="entry name" value="PPPDE_dom"/>
</dbReference>
<keyword evidence="3" id="KW-0378">Hydrolase</keyword>
<reference evidence="6 7" key="1">
    <citation type="submission" date="2024-05" db="EMBL/GenBank/DDBJ databases">
        <title>Haplotype-resolved chromosome-level genome assembly of Huyou (Citrus changshanensis).</title>
        <authorList>
            <person name="Miao C."/>
            <person name="Chen W."/>
            <person name="Wu Y."/>
            <person name="Wang L."/>
            <person name="Zhao S."/>
            <person name="Grierson D."/>
            <person name="Xu C."/>
            <person name="Chen K."/>
        </authorList>
    </citation>
    <scope>NUCLEOTIDE SEQUENCE [LARGE SCALE GENOMIC DNA]</scope>
    <source>
        <strain evidence="6">01-14</strain>
        <tissue evidence="6">Leaf</tissue>
    </source>
</reference>
<dbReference type="EMBL" id="JBCGBO010000004">
    <property type="protein sequence ID" value="KAK9208348.1"/>
    <property type="molecule type" value="Genomic_DNA"/>
</dbReference>
<name>A0AAP0QU39_9ROSI</name>
<evidence type="ECO:0000256" key="4">
    <source>
        <dbReference type="SAM" id="MobiDB-lite"/>
    </source>
</evidence>
<protein>
    <recommendedName>
        <fullName evidence="5">PPPDE domain-containing protein</fullName>
    </recommendedName>
</protein>
<evidence type="ECO:0000313" key="6">
    <source>
        <dbReference type="EMBL" id="KAK9208348.1"/>
    </source>
</evidence>
<dbReference type="SMART" id="SM01179">
    <property type="entry name" value="DUF862"/>
    <property type="match status" value="1"/>
</dbReference>
<dbReference type="Pfam" id="PF05903">
    <property type="entry name" value="Peptidase_C97"/>
    <property type="match status" value="1"/>
</dbReference>
<dbReference type="InterPro" id="IPR042266">
    <property type="entry name" value="PPPDE_sf"/>
</dbReference>
<keyword evidence="2" id="KW-0645">Protease</keyword>
<feature type="region of interest" description="Disordered" evidence="4">
    <location>
        <begin position="188"/>
        <end position="210"/>
    </location>
</feature>